<dbReference type="Gene3D" id="1.20.120.330">
    <property type="entry name" value="Nucleotidyltransferases domain 2"/>
    <property type="match status" value="1"/>
</dbReference>
<accession>A0A4R7K8H5</accession>
<dbReference type="RefSeq" id="WP_133629332.1">
    <property type="nucleotide sequence ID" value="NZ_SOAZ01000034.1"/>
</dbReference>
<evidence type="ECO:0000259" key="1">
    <source>
        <dbReference type="Pfam" id="PF18765"/>
    </source>
</evidence>
<dbReference type="Gene3D" id="3.30.460.10">
    <property type="entry name" value="Beta Polymerase, domain 2"/>
    <property type="match status" value="1"/>
</dbReference>
<dbReference type="Pfam" id="PF18765">
    <property type="entry name" value="Polbeta"/>
    <property type="match status" value="1"/>
</dbReference>
<comment type="caution">
    <text evidence="2">The sequence shown here is derived from an EMBL/GenBank/DDBJ whole genome shotgun (WGS) entry which is preliminary data.</text>
</comment>
<dbReference type="CDD" id="cd05403">
    <property type="entry name" value="NT_KNTase_like"/>
    <property type="match status" value="1"/>
</dbReference>
<dbReference type="InterPro" id="IPR043519">
    <property type="entry name" value="NT_sf"/>
</dbReference>
<dbReference type="SUPFAM" id="SSF81301">
    <property type="entry name" value="Nucleotidyltransferase"/>
    <property type="match status" value="1"/>
</dbReference>
<keyword evidence="3" id="KW-1185">Reference proteome</keyword>
<reference evidence="2 3" key="1">
    <citation type="submission" date="2019-03" db="EMBL/GenBank/DDBJ databases">
        <title>Genomic Encyclopedia of Type Strains, Phase IV (KMG-IV): sequencing the most valuable type-strain genomes for metagenomic binning, comparative biology and taxonomic classification.</title>
        <authorList>
            <person name="Goeker M."/>
        </authorList>
    </citation>
    <scope>NUCLEOTIDE SEQUENCE [LARGE SCALE GENOMIC DNA]</scope>
    <source>
        <strain evidence="2 3">DSM 24455</strain>
    </source>
</reference>
<gene>
    <name evidence="2" type="ORF">EDD71_13423</name>
</gene>
<dbReference type="OrthoDB" id="2539715at2"/>
<dbReference type="AlphaFoldDB" id="A0A4R7K8H5"/>
<dbReference type="Proteomes" id="UP000295325">
    <property type="component" value="Unassembled WGS sequence"/>
</dbReference>
<feature type="domain" description="Polymerase beta nucleotidyltransferase" evidence="1">
    <location>
        <begin position="14"/>
        <end position="106"/>
    </location>
</feature>
<dbReference type="EMBL" id="SOAZ01000034">
    <property type="protein sequence ID" value="TDT47637.1"/>
    <property type="molecule type" value="Genomic_DNA"/>
</dbReference>
<proteinExistence type="predicted"/>
<evidence type="ECO:0000313" key="3">
    <source>
        <dbReference type="Proteomes" id="UP000295325"/>
    </source>
</evidence>
<protein>
    <recommendedName>
        <fullName evidence="1">Polymerase beta nucleotidyltransferase domain-containing protein</fullName>
    </recommendedName>
</protein>
<sequence length="297" mass="34402">MGLDIKRYQEAYERVVNELKNNSRVVAIIVYGSIVSGDIWEKSDIDFLVLTNERDKAESIYTRVSGIPIHINYLSKDIFVKSCQNLLKGGTFHKAFFTGKLVFSRDGYLDDVYLSTRFYGDRDRSIRNVEILCNLLNGMHYTEKYYITGKLETSYQWCMELLKNYARLLMNINGHITDNDILSYAVNMNDEVKYLFNVLTGSNSLDVRIKEVLEFVNRFLQINLRTIAMPVIEFLKERKTAVSIGDMKNSGWFKHVDGDLSLLMDELSNHGIINEGTRKYTTYGDEHLINEIVYSIK</sequence>
<evidence type="ECO:0000313" key="2">
    <source>
        <dbReference type="EMBL" id="TDT47637.1"/>
    </source>
</evidence>
<organism evidence="2 3">
    <name type="scientific">Fonticella tunisiensis</name>
    <dbReference type="NCBI Taxonomy" id="1096341"/>
    <lineage>
        <taxon>Bacteria</taxon>
        <taxon>Bacillati</taxon>
        <taxon>Bacillota</taxon>
        <taxon>Clostridia</taxon>
        <taxon>Eubacteriales</taxon>
        <taxon>Clostridiaceae</taxon>
        <taxon>Fonticella</taxon>
    </lineage>
</organism>
<name>A0A4R7K8H5_9CLOT</name>
<dbReference type="InterPro" id="IPR041633">
    <property type="entry name" value="Polbeta"/>
</dbReference>